<evidence type="ECO:0000313" key="2">
    <source>
        <dbReference type="Proteomes" id="UP000318825"/>
    </source>
</evidence>
<comment type="caution">
    <text evidence="1">The sequence shown here is derived from an EMBL/GenBank/DDBJ whole genome shotgun (WGS) entry which is preliminary data.</text>
</comment>
<sequence length="80" mass="9263">MSKLLPCPFCGEQPNLWSERDRNPELNRIRDRAHIECVNPLCKSQPSTAAVATISDEAKERASEFWNTRHEPEELGWITR</sequence>
<reference evidence="1 2" key="1">
    <citation type="submission" date="2019-06" db="EMBL/GenBank/DDBJ databases">
        <title>Whole genome shotgun sequence of Nitrobacter winogradskyi NBRC 14297.</title>
        <authorList>
            <person name="Hosoyama A."/>
            <person name="Uohara A."/>
            <person name="Ohji S."/>
            <person name="Ichikawa N."/>
        </authorList>
    </citation>
    <scope>NUCLEOTIDE SEQUENCE [LARGE SCALE GENOMIC DNA]</scope>
    <source>
        <strain evidence="1 2">NBRC 14297</strain>
    </source>
</reference>
<dbReference type="Proteomes" id="UP000318825">
    <property type="component" value="Unassembled WGS sequence"/>
</dbReference>
<proteinExistence type="predicted"/>
<name>A0A4Y3W814_NITWI</name>
<evidence type="ECO:0000313" key="1">
    <source>
        <dbReference type="EMBL" id="GEC14658.1"/>
    </source>
</evidence>
<dbReference type="AlphaFoldDB" id="A0A4Y3W814"/>
<protein>
    <submittedName>
        <fullName evidence="1">Uncharacterized protein</fullName>
    </submittedName>
</protein>
<organism evidence="1 2">
    <name type="scientific">Nitrobacter winogradskyi</name>
    <name type="common">Nitrobacter agilis</name>
    <dbReference type="NCBI Taxonomy" id="913"/>
    <lineage>
        <taxon>Bacteria</taxon>
        <taxon>Pseudomonadati</taxon>
        <taxon>Pseudomonadota</taxon>
        <taxon>Alphaproteobacteria</taxon>
        <taxon>Hyphomicrobiales</taxon>
        <taxon>Nitrobacteraceae</taxon>
        <taxon>Nitrobacter</taxon>
    </lineage>
</organism>
<accession>A0A4Y3W814</accession>
<dbReference type="OrthoDB" id="7219996at2"/>
<dbReference type="EMBL" id="BJNF01000014">
    <property type="protein sequence ID" value="GEC14658.1"/>
    <property type="molecule type" value="Genomic_DNA"/>
</dbReference>
<dbReference type="Pfam" id="PF14354">
    <property type="entry name" value="Lar_restr_allev"/>
    <property type="match status" value="1"/>
</dbReference>
<dbReference type="RefSeq" id="WP_141382421.1">
    <property type="nucleotide sequence ID" value="NZ_BJNF01000014.1"/>
</dbReference>
<gene>
    <name evidence="1" type="ORF">NWI01_05500</name>
</gene>